<dbReference type="GO" id="GO:0000214">
    <property type="term" value="C:tRNA-intron endonuclease complex"/>
    <property type="evidence" value="ECO:0007669"/>
    <property type="project" value="TreeGrafter"/>
</dbReference>
<accession>A0AA39VXV3</accession>
<reference evidence="5" key="2">
    <citation type="submission" date="2023-06" db="EMBL/GenBank/DDBJ databases">
        <authorList>
            <person name="Swenson N.G."/>
            <person name="Wegrzyn J.L."/>
            <person name="Mcevoy S.L."/>
        </authorList>
    </citation>
    <scope>NUCLEOTIDE SEQUENCE</scope>
    <source>
        <strain evidence="5">NS2018</strain>
        <tissue evidence="5">Leaf</tissue>
    </source>
</reference>
<dbReference type="EMBL" id="JAUESC010000004">
    <property type="protein sequence ID" value="KAK0595288.1"/>
    <property type="molecule type" value="Genomic_DNA"/>
</dbReference>
<dbReference type="AlphaFoldDB" id="A0AA39VXV3"/>
<keyword evidence="2" id="KW-0819">tRNA processing</keyword>
<evidence type="ECO:0000259" key="4">
    <source>
        <dbReference type="Pfam" id="PF12928"/>
    </source>
</evidence>
<dbReference type="GO" id="GO:0000379">
    <property type="term" value="P:tRNA-type intron splice site recognition and cleavage"/>
    <property type="evidence" value="ECO:0007669"/>
    <property type="project" value="TreeGrafter"/>
</dbReference>
<dbReference type="InterPro" id="IPR024336">
    <property type="entry name" value="tRNA_splic_suSen54_N"/>
</dbReference>
<organism evidence="5 6">
    <name type="scientific">Acer saccharum</name>
    <name type="common">Sugar maple</name>
    <dbReference type="NCBI Taxonomy" id="4024"/>
    <lineage>
        <taxon>Eukaryota</taxon>
        <taxon>Viridiplantae</taxon>
        <taxon>Streptophyta</taxon>
        <taxon>Embryophyta</taxon>
        <taxon>Tracheophyta</taxon>
        <taxon>Spermatophyta</taxon>
        <taxon>Magnoliopsida</taxon>
        <taxon>eudicotyledons</taxon>
        <taxon>Gunneridae</taxon>
        <taxon>Pentapetalae</taxon>
        <taxon>rosids</taxon>
        <taxon>malvids</taxon>
        <taxon>Sapindales</taxon>
        <taxon>Sapindaceae</taxon>
        <taxon>Hippocastanoideae</taxon>
        <taxon>Acereae</taxon>
        <taxon>Acer</taxon>
    </lineage>
</organism>
<dbReference type="Proteomes" id="UP001168877">
    <property type="component" value="Unassembled WGS sequence"/>
</dbReference>
<dbReference type="InterPro" id="IPR024337">
    <property type="entry name" value="tRNA_splic_suSen54"/>
</dbReference>
<proteinExistence type="inferred from homology"/>
<comment type="caution">
    <text evidence="5">The sequence shown here is derived from an EMBL/GenBank/DDBJ whole genome shotgun (WGS) entry which is preliminary data.</text>
</comment>
<evidence type="ECO:0000256" key="3">
    <source>
        <dbReference type="SAM" id="MobiDB-lite"/>
    </source>
</evidence>
<sequence>MIATEKLSNPEETSKALQKSRRRTPLCLRCALHGKHSRRNPSASHVIPAVRSCAAGCSSIASPKPVAAPHDYTAESSALPKNISNLLKKVKYNGLPKLFGRLQFRKDVSKAHWIDEMGMAEVVEKKGKMWTTTGIIRNGKTYCYVEEILFLAEIGALLLLVDDDTSLSLKDIYEKVGKEKNGCCWQSFEIYRHLKSLGYIIGRHGVPWTMKVSKGKGVNDTGDFVSLQGSPERNGVVDIELREESSVIDLFNNLQIHEVRLVFDVYLPNSKFKKSSPGDPSFVLCSTGVYPPSKAEIEVLERQCGSIPMKFCHVEHGRVSFFFFNKVELPVLP</sequence>
<feature type="domain" description="tRNA-splicing endonuclease subunit Sen54 N-terminal" evidence="4">
    <location>
        <begin position="101"/>
        <end position="159"/>
    </location>
</feature>
<dbReference type="Pfam" id="PF12928">
    <property type="entry name" value="tRNA_int_end_N2"/>
    <property type="match status" value="1"/>
</dbReference>
<comment type="similarity">
    <text evidence="1">Belongs to the SEN54 family.</text>
</comment>
<feature type="region of interest" description="Disordered" evidence="3">
    <location>
        <begin position="1"/>
        <end position="20"/>
    </location>
</feature>
<evidence type="ECO:0000256" key="1">
    <source>
        <dbReference type="ARBA" id="ARBA00005736"/>
    </source>
</evidence>
<evidence type="ECO:0000313" key="5">
    <source>
        <dbReference type="EMBL" id="KAK0595288.1"/>
    </source>
</evidence>
<evidence type="ECO:0000256" key="2">
    <source>
        <dbReference type="ARBA" id="ARBA00022694"/>
    </source>
</evidence>
<name>A0AA39VXV3_ACESA</name>
<protein>
    <recommendedName>
        <fullName evidence="4">tRNA-splicing endonuclease subunit Sen54 N-terminal domain-containing protein</fullName>
    </recommendedName>
</protein>
<dbReference type="PANTHER" id="PTHR21027">
    <property type="entry name" value="TRNA-SPLICING ENDONUCLEASE SUBUNIT SEN54"/>
    <property type="match status" value="1"/>
</dbReference>
<dbReference type="PANTHER" id="PTHR21027:SF1">
    <property type="entry name" value="TRNA-SPLICING ENDONUCLEASE SUBUNIT SEN54"/>
    <property type="match status" value="1"/>
</dbReference>
<gene>
    <name evidence="5" type="ORF">LWI29_005310</name>
</gene>
<reference evidence="5" key="1">
    <citation type="journal article" date="2022" name="Plant J.">
        <title>Strategies of tolerance reflected in two North American maple genomes.</title>
        <authorList>
            <person name="McEvoy S.L."/>
            <person name="Sezen U.U."/>
            <person name="Trouern-Trend A."/>
            <person name="McMahon S.M."/>
            <person name="Schaberg P.G."/>
            <person name="Yang J."/>
            <person name="Wegrzyn J.L."/>
            <person name="Swenson N.G."/>
        </authorList>
    </citation>
    <scope>NUCLEOTIDE SEQUENCE</scope>
    <source>
        <strain evidence="5">NS2018</strain>
    </source>
</reference>
<evidence type="ECO:0000313" key="6">
    <source>
        <dbReference type="Proteomes" id="UP001168877"/>
    </source>
</evidence>
<keyword evidence="6" id="KW-1185">Reference proteome</keyword>